<name>A0A0G0NH65_9BACT</name>
<sequence length="39" mass="4522">MNFNPDNIVFFYLTLAILGLTFAILIVFGKTEEKSTRKR</sequence>
<accession>A0A0G0NH65</accession>
<keyword evidence="1" id="KW-1133">Transmembrane helix</keyword>
<evidence type="ECO:0000256" key="1">
    <source>
        <dbReference type="SAM" id="Phobius"/>
    </source>
</evidence>
<dbReference type="Proteomes" id="UP000034324">
    <property type="component" value="Unassembled WGS sequence"/>
</dbReference>
<comment type="caution">
    <text evidence="2">The sequence shown here is derived from an EMBL/GenBank/DDBJ whole genome shotgun (WGS) entry which is preliminary data.</text>
</comment>
<keyword evidence="1" id="KW-0812">Transmembrane</keyword>
<gene>
    <name evidence="2" type="ORF">US99_C0071G0010</name>
</gene>
<reference evidence="2 3" key="1">
    <citation type="journal article" date="2015" name="Nature">
        <title>rRNA introns, odd ribosomes, and small enigmatic genomes across a large radiation of phyla.</title>
        <authorList>
            <person name="Brown C.T."/>
            <person name="Hug L.A."/>
            <person name="Thomas B.C."/>
            <person name="Sharon I."/>
            <person name="Castelle C.J."/>
            <person name="Singh A."/>
            <person name="Wilkins M.J."/>
            <person name="Williams K.H."/>
            <person name="Banfield J.F."/>
        </authorList>
    </citation>
    <scope>NUCLEOTIDE SEQUENCE [LARGE SCALE GENOMIC DNA]</scope>
</reference>
<keyword evidence="1" id="KW-0472">Membrane</keyword>
<proteinExistence type="predicted"/>
<evidence type="ECO:0000313" key="2">
    <source>
        <dbReference type="EMBL" id="KKQ76456.1"/>
    </source>
</evidence>
<dbReference type="AlphaFoldDB" id="A0A0G0NH65"/>
<feature type="transmembrane region" description="Helical" evidence="1">
    <location>
        <begin position="12"/>
        <end position="29"/>
    </location>
</feature>
<organism evidence="2 3">
    <name type="scientific">Candidatus Daviesbacteria bacterium GW2011_GWF2_38_6</name>
    <dbReference type="NCBI Taxonomy" id="1618432"/>
    <lineage>
        <taxon>Bacteria</taxon>
        <taxon>Candidatus Daviesiibacteriota</taxon>
    </lineage>
</organism>
<protein>
    <submittedName>
        <fullName evidence="2">Uncharacterized protein</fullName>
    </submittedName>
</protein>
<evidence type="ECO:0000313" key="3">
    <source>
        <dbReference type="Proteomes" id="UP000034324"/>
    </source>
</evidence>
<dbReference type="EMBL" id="LBVC01000071">
    <property type="protein sequence ID" value="KKQ76456.1"/>
    <property type="molecule type" value="Genomic_DNA"/>
</dbReference>